<protein>
    <submittedName>
        <fullName evidence="1">Uncharacterized protein</fullName>
    </submittedName>
</protein>
<evidence type="ECO:0000313" key="1">
    <source>
        <dbReference type="EMBL" id="MBD2844053.1"/>
    </source>
</evidence>
<dbReference type="AlphaFoldDB" id="A0A927GQ68"/>
<sequence length="117" mass="13011">MSNQQCDIQWARNRVAAAARADESRRGGEDRCRVDEAALLLNGIVSIRTASEILFYTFVKREDGSRSGSRLSLCEQNSGIRTNPHIVNSQARVQGGLSNTLFLAESCYKLMEVTIIF</sequence>
<accession>A0A927GQ68</accession>
<dbReference type="EMBL" id="JACXIZ010000007">
    <property type="protein sequence ID" value="MBD2844053.1"/>
    <property type="molecule type" value="Genomic_DNA"/>
</dbReference>
<comment type="caution">
    <text evidence="1">The sequence shown here is derived from an EMBL/GenBank/DDBJ whole genome shotgun (WGS) entry which is preliminary data.</text>
</comment>
<dbReference type="Proteomes" id="UP000621560">
    <property type="component" value="Unassembled WGS sequence"/>
</dbReference>
<keyword evidence="2" id="KW-1185">Reference proteome</keyword>
<reference evidence="1" key="1">
    <citation type="submission" date="2020-09" db="EMBL/GenBank/DDBJ databases">
        <title>A novel bacterium of genus Paenibacillus, isolated from South China Sea.</title>
        <authorList>
            <person name="Huang H."/>
            <person name="Mo K."/>
            <person name="Hu Y."/>
        </authorList>
    </citation>
    <scope>NUCLEOTIDE SEQUENCE</scope>
    <source>
        <strain evidence="1">IB182496</strain>
    </source>
</reference>
<organism evidence="1 2">
    <name type="scientific">Paenibacillus sabuli</name>
    <dbReference type="NCBI Taxonomy" id="2772509"/>
    <lineage>
        <taxon>Bacteria</taxon>
        <taxon>Bacillati</taxon>
        <taxon>Bacillota</taxon>
        <taxon>Bacilli</taxon>
        <taxon>Bacillales</taxon>
        <taxon>Paenibacillaceae</taxon>
        <taxon>Paenibacillus</taxon>
    </lineage>
</organism>
<gene>
    <name evidence="1" type="ORF">IDH44_02525</name>
</gene>
<evidence type="ECO:0000313" key="2">
    <source>
        <dbReference type="Proteomes" id="UP000621560"/>
    </source>
</evidence>
<proteinExistence type="predicted"/>
<name>A0A927GQ68_9BACL</name>